<reference evidence="4" key="1">
    <citation type="journal article" date="2016" name="Nat. Commun.">
        <title>The Gonium pectorale genome demonstrates co-option of cell cycle regulation during the evolution of multicellularity.</title>
        <authorList>
            <person name="Hanschen E.R."/>
            <person name="Marriage T.N."/>
            <person name="Ferris P.J."/>
            <person name="Hamaji T."/>
            <person name="Toyoda A."/>
            <person name="Fujiyama A."/>
            <person name="Neme R."/>
            <person name="Noguchi H."/>
            <person name="Minakuchi Y."/>
            <person name="Suzuki M."/>
            <person name="Kawai-Toyooka H."/>
            <person name="Smith D.R."/>
            <person name="Sparks H."/>
            <person name="Anderson J."/>
            <person name="Bakaric R."/>
            <person name="Luria V."/>
            <person name="Karger A."/>
            <person name="Kirschner M.W."/>
            <person name="Durand P.M."/>
            <person name="Michod R.E."/>
            <person name="Nozaki H."/>
            <person name="Olson B.J."/>
        </authorList>
    </citation>
    <scope>NUCLEOTIDE SEQUENCE [LARGE SCALE GENOMIC DNA]</scope>
    <source>
        <strain evidence="4">NIES-2863</strain>
    </source>
</reference>
<evidence type="ECO:0000256" key="1">
    <source>
        <dbReference type="SAM" id="Coils"/>
    </source>
</evidence>
<evidence type="ECO:0000313" key="4">
    <source>
        <dbReference type="Proteomes" id="UP000075714"/>
    </source>
</evidence>
<evidence type="ECO:0000313" key="3">
    <source>
        <dbReference type="EMBL" id="KXZ54204.1"/>
    </source>
</evidence>
<proteinExistence type="predicted"/>
<dbReference type="Proteomes" id="UP000075714">
    <property type="component" value="Unassembled WGS sequence"/>
</dbReference>
<keyword evidence="4" id="KW-1185">Reference proteome</keyword>
<gene>
    <name evidence="3" type="ORF">GPECTOR_5g298</name>
</gene>
<feature type="coiled-coil region" evidence="1">
    <location>
        <begin position="5"/>
        <end position="261"/>
    </location>
</feature>
<name>A0A150GWM4_GONPE</name>
<evidence type="ECO:0000256" key="2">
    <source>
        <dbReference type="SAM" id="MobiDB-lite"/>
    </source>
</evidence>
<dbReference type="AlphaFoldDB" id="A0A150GWM4"/>
<organism evidence="3 4">
    <name type="scientific">Gonium pectorale</name>
    <name type="common">Green alga</name>
    <dbReference type="NCBI Taxonomy" id="33097"/>
    <lineage>
        <taxon>Eukaryota</taxon>
        <taxon>Viridiplantae</taxon>
        <taxon>Chlorophyta</taxon>
        <taxon>core chlorophytes</taxon>
        <taxon>Chlorophyceae</taxon>
        <taxon>CS clade</taxon>
        <taxon>Chlamydomonadales</taxon>
        <taxon>Volvocaceae</taxon>
        <taxon>Gonium</taxon>
    </lineage>
</organism>
<keyword evidence="1" id="KW-0175">Coiled coil</keyword>
<protein>
    <submittedName>
        <fullName evidence="3">Uncharacterized protein</fullName>
    </submittedName>
</protein>
<comment type="caution">
    <text evidence="3">The sequence shown here is derived from an EMBL/GenBank/DDBJ whole genome shotgun (WGS) entry which is preliminary data.</text>
</comment>
<feature type="compositionally biased region" description="Basic and acidic residues" evidence="2">
    <location>
        <begin position="274"/>
        <end position="284"/>
    </location>
</feature>
<dbReference type="STRING" id="33097.A0A150GWM4"/>
<sequence length="284" mass="31634">MQKRAEELQAANRKLETVCDDLEDKARMAQERADVLEAELERANVCIRGLEAAAASATATMEALQHRIEEEAGGGQQSKERMAELESRTARLLREKAVLEEQLADERAARQELEDTLKDKLDRAGDDEAAETVAAFEVKYNRLKERYKMLEESSQEELDELQDQLTEAQSHAADLQRQVKQLQTQLAQNRSAAMSTGTSGASAEEVRTLRAENEKLVQQLVAKTMELAEQNEAEITLKRELARLREVNMKLAQKATTLEAQAAVAQAANSTTKPDAKDAKKGKK</sequence>
<accession>A0A150GWM4</accession>
<dbReference type="EMBL" id="LSYV01000006">
    <property type="protein sequence ID" value="KXZ54204.1"/>
    <property type="molecule type" value="Genomic_DNA"/>
</dbReference>
<feature type="region of interest" description="Disordered" evidence="2">
    <location>
        <begin position="264"/>
        <end position="284"/>
    </location>
</feature>